<dbReference type="STRING" id="859194.MHF_1078"/>
<evidence type="ECO:0000313" key="2">
    <source>
        <dbReference type="Proteomes" id="UP000007952"/>
    </source>
</evidence>
<dbReference type="BioCyc" id="MHAE859194:G1GR7-1070-MONOMER"/>
<dbReference type="KEGG" id="mhf:MHF_1078"/>
<dbReference type="HOGENOM" id="CLU_098620_3_0_14"/>
<name>F6FJH3_MYCHI</name>
<protein>
    <submittedName>
        <fullName evidence="1">Uncharacterized protein</fullName>
    </submittedName>
</protein>
<gene>
    <name evidence="1" type="ordered locus">MHF_1078</name>
</gene>
<accession>F6FJH3</accession>
<proteinExistence type="predicted"/>
<dbReference type="EMBL" id="CP002808">
    <property type="protein sequence ID" value="AEG73328.1"/>
    <property type="molecule type" value="Genomic_DNA"/>
</dbReference>
<dbReference type="AlphaFoldDB" id="F6FJH3"/>
<sequence length="210" mass="23425">MDPLKLALATAGAGGAGLGAYGMYSYGAFSGSKAENVGTRLVDEKFELLTNSHTEHWKTSSDKYNSKKASRTEDIDETKLKTLCRDLLSKDKTSDSDYKKAKLYCVVPRNVQQRLLDIGIHALKTDGQDEAGDKSKWEELATSYVTHGKGEDQIESLTLTTPDSSSNNWSSLREKCKIVLEKDHWDDSFDSYLKKAKKWCTEESLISLPK</sequence>
<organism evidence="1 2">
    <name type="scientific">Mycoplasma haemofelis (strain Ohio2)</name>
    <dbReference type="NCBI Taxonomy" id="859194"/>
    <lineage>
        <taxon>Bacteria</taxon>
        <taxon>Bacillati</taxon>
        <taxon>Mycoplasmatota</taxon>
        <taxon>Mollicutes</taxon>
        <taxon>Mycoplasmataceae</taxon>
        <taxon>Mycoplasma</taxon>
    </lineage>
</organism>
<dbReference type="Proteomes" id="UP000007952">
    <property type="component" value="Chromosome"/>
</dbReference>
<reference evidence="1 2" key="1">
    <citation type="journal article" date="2011" name="J. Bacteriol.">
        <title>Complete genome sequences of two hemotropic Mycoplasmas, Mycoplasma haemofelis strain Ohio2 and Mycoplasma suis strain Illinois.</title>
        <authorList>
            <person name="Messick J.B."/>
            <person name="Santos A.P."/>
            <person name="Guimaraes A.M."/>
        </authorList>
    </citation>
    <scope>NUCLEOTIDE SEQUENCE [LARGE SCALE GENOMIC DNA]</scope>
    <source>
        <strain evidence="1 2">Ohio2</strain>
    </source>
</reference>
<evidence type="ECO:0000313" key="1">
    <source>
        <dbReference type="EMBL" id="AEG73328.1"/>
    </source>
</evidence>
<reference key="2">
    <citation type="submission" date="2011-05" db="EMBL/GenBank/DDBJ databases">
        <title>The Genome of Mycoplasma haemofelis Strain Ohio2, a pathogenic hemoplasma of the cat.</title>
        <authorList>
            <person name="Santos A.P."/>
            <person name="Guimaraes A.M.S."/>
            <person name="SanMiguel P.J."/>
            <person name="Martin S.W."/>
            <person name="Messick J.B."/>
        </authorList>
    </citation>
    <scope>NUCLEOTIDE SEQUENCE</scope>
    <source>
        <strain>Ohio2</strain>
    </source>
</reference>